<reference evidence="2 3" key="1">
    <citation type="journal article" date="2017" name="Int. J. Syst. Evol. Microbiol.">
        <title>Mucilaginibacterpsychrotolerans sp. nov., isolated from peatlands.</title>
        <authorList>
            <person name="Deng Y."/>
            <person name="Shen L."/>
            <person name="Xu B."/>
            <person name="Liu Y."/>
            <person name="Gu Z."/>
            <person name="Liu H."/>
            <person name="Zhou Y."/>
        </authorList>
    </citation>
    <scope>NUCLEOTIDE SEQUENCE [LARGE SCALE GENOMIC DNA]</scope>
    <source>
        <strain evidence="2 3">NH7-4</strain>
    </source>
</reference>
<dbReference type="RefSeq" id="WP_133232643.1">
    <property type="nucleotide sequence ID" value="NZ_SOZE01000017.1"/>
</dbReference>
<sequence>MKNKPLTYVLLLVVVVVWGMIIYRVFMAVSANDGADLPQPLAVADKKETPNDYAPVKDTAKLMLNYRDPFGAAEDKDTAVIAVNKLIKVSSVVAKPFVPPINWGFIRYLGYIISAGSKKPLAMLSINGRNVTLAEGEQSENVKLLRNVKDSVKVAFQGKTKFIKISQ</sequence>
<protein>
    <recommendedName>
        <fullName evidence="4">Type II secretion system protein GspC N-terminal domain-containing protein</fullName>
    </recommendedName>
</protein>
<accession>A0A4Y8SB75</accession>
<gene>
    <name evidence="2" type="ORF">E2R66_16900</name>
</gene>
<keyword evidence="1" id="KW-0472">Membrane</keyword>
<keyword evidence="1" id="KW-0812">Transmembrane</keyword>
<evidence type="ECO:0000256" key="1">
    <source>
        <dbReference type="SAM" id="Phobius"/>
    </source>
</evidence>
<proteinExistence type="predicted"/>
<name>A0A4Y8SB75_9SPHI</name>
<keyword evidence="1" id="KW-1133">Transmembrane helix</keyword>
<evidence type="ECO:0008006" key="4">
    <source>
        <dbReference type="Google" id="ProtNLM"/>
    </source>
</evidence>
<feature type="transmembrane region" description="Helical" evidence="1">
    <location>
        <begin position="6"/>
        <end position="26"/>
    </location>
</feature>
<dbReference type="AlphaFoldDB" id="A0A4Y8SB75"/>
<comment type="caution">
    <text evidence="2">The sequence shown here is derived from an EMBL/GenBank/DDBJ whole genome shotgun (WGS) entry which is preliminary data.</text>
</comment>
<dbReference type="EMBL" id="SOZE01000017">
    <property type="protein sequence ID" value="TFF36218.1"/>
    <property type="molecule type" value="Genomic_DNA"/>
</dbReference>
<dbReference type="Proteomes" id="UP000297540">
    <property type="component" value="Unassembled WGS sequence"/>
</dbReference>
<keyword evidence="3" id="KW-1185">Reference proteome</keyword>
<organism evidence="2 3">
    <name type="scientific">Mucilaginibacter psychrotolerans</name>
    <dbReference type="NCBI Taxonomy" id="1524096"/>
    <lineage>
        <taxon>Bacteria</taxon>
        <taxon>Pseudomonadati</taxon>
        <taxon>Bacteroidota</taxon>
        <taxon>Sphingobacteriia</taxon>
        <taxon>Sphingobacteriales</taxon>
        <taxon>Sphingobacteriaceae</taxon>
        <taxon>Mucilaginibacter</taxon>
    </lineage>
</organism>
<evidence type="ECO:0000313" key="2">
    <source>
        <dbReference type="EMBL" id="TFF36218.1"/>
    </source>
</evidence>
<dbReference type="OrthoDB" id="676730at2"/>
<evidence type="ECO:0000313" key="3">
    <source>
        <dbReference type="Proteomes" id="UP000297540"/>
    </source>
</evidence>